<evidence type="ECO:0000313" key="3">
    <source>
        <dbReference type="Proteomes" id="UP000738376"/>
    </source>
</evidence>
<reference evidence="2 3" key="1">
    <citation type="submission" date="2020-03" db="EMBL/GenBank/DDBJ databases">
        <title>Draft Genome Sequence of 2-Methylisoborneol Producing Pseudanabaena yagii Strain GIHE-NHR1 Isolated from North Han River in South Korea.</title>
        <authorList>
            <person name="Jeong J."/>
        </authorList>
    </citation>
    <scope>NUCLEOTIDE SEQUENCE [LARGE SCALE GENOMIC DNA]</scope>
    <source>
        <strain evidence="2 3">GIHE-NHR1</strain>
    </source>
</reference>
<gene>
    <name evidence="2" type="ORF">HC246_01110</name>
</gene>
<organism evidence="2 3">
    <name type="scientific">Pseudanabaena yagii GIHE-NHR1</name>
    <dbReference type="NCBI Taxonomy" id="2722753"/>
    <lineage>
        <taxon>Bacteria</taxon>
        <taxon>Bacillati</taxon>
        <taxon>Cyanobacteriota</taxon>
        <taxon>Cyanophyceae</taxon>
        <taxon>Pseudanabaenales</taxon>
        <taxon>Pseudanabaenaceae</taxon>
        <taxon>Pseudanabaena</taxon>
        <taxon>Pseudanabaena yagii</taxon>
    </lineage>
</organism>
<protein>
    <submittedName>
        <fullName evidence="2">Uncharacterized protein</fullName>
    </submittedName>
</protein>
<name>A0ABX1LKN5_9CYAN</name>
<dbReference type="RefSeq" id="WP_169361783.1">
    <property type="nucleotide sequence ID" value="NZ_JAAVJL010000001.1"/>
</dbReference>
<feature type="transmembrane region" description="Helical" evidence="1">
    <location>
        <begin position="24"/>
        <end position="44"/>
    </location>
</feature>
<evidence type="ECO:0000313" key="2">
    <source>
        <dbReference type="EMBL" id="NMF56663.1"/>
    </source>
</evidence>
<keyword evidence="1" id="KW-0472">Membrane</keyword>
<dbReference type="Proteomes" id="UP000738376">
    <property type="component" value="Unassembled WGS sequence"/>
</dbReference>
<keyword evidence="1" id="KW-0812">Transmembrane</keyword>
<accession>A0ABX1LKN5</accession>
<sequence>MTILVPVPFFSGFSYTTKMTRLCYGYFVLAIARIFTVQKLKFWLKLG</sequence>
<comment type="caution">
    <text evidence="2">The sequence shown here is derived from an EMBL/GenBank/DDBJ whole genome shotgun (WGS) entry which is preliminary data.</text>
</comment>
<evidence type="ECO:0000256" key="1">
    <source>
        <dbReference type="SAM" id="Phobius"/>
    </source>
</evidence>
<keyword evidence="1" id="KW-1133">Transmembrane helix</keyword>
<dbReference type="EMBL" id="JAAVJL010000001">
    <property type="protein sequence ID" value="NMF56663.1"/>
    <property type="molecule type" value="Genomic_DNA"/>
</dbReference>
<keyword evidence="3" id="KW-1185">Reference proteome</keyword>
<proteinExistence type="predicted"/>